<evidence type="ECO:0000313" key="5">
    <source>
        <dbReference type="EMBL" id="KAK2567587.1"/>
    </source>
</evidence>
<keyword evidence="6" id="KW-1185">Reference proteome</keyword>
<evidence type="ECO:0000256" key="1">
    <source>
        <dbReference type="ARBA" id="ARBA00004123"/>
    </source>
</evidence>
<evidence type="ECO:0000256" key="2">
    <source>
        <dbReference type="ARBA" id="ARBA00022553"/>
    </source>
</evidence>
<proteinExistence type="predicted"/>
<evidence type="ECO:0000256" key="3">
    <source>
        <dbReference type="ARBA" id="ARBA00023242"/>
    </source>
</evidence>
<dbReference type="PANTHER" id="PTHR14396:SF10">
    <property type="entry name" value="CLASPIN"/>
    <property type="match status" value="1"/>
</dbReference>
<dbReference type="AlphaFoldDB" id="A0AAD9VB46"/>
<dbReference type="InterPro" id="IPR024146">
    <property type="entry name" value="Claspin"/>
</dbReference>
<dbReference type="GO" id="GO:0007095">
    <property type="term" value="P:mitotic G2 DNA damage checkpoint signaling"/>
    <property type="evidence" value="ECO:0007669"/>
    <property type="project" value="TreeGrafter"/>
</dbReference>
<feature type="compositionally biased region" description="Polar residues" evidence="4">
    <location>
        <begin position="215"/>
        <end position="224"/>
    </location>
</feature>
<dbReference type="GO" id="GO:0005634">
    <property type="term" value="C:nucleus"/>
    <property type="evidence" value="ECO:0007669"/>
    <property type="project" value="UniProtKB-SubCell"/>
</dbReference>
<protein>
    <submittedName>
        <fullName evidence="5">Claspin</fullName>
    </submittedName>
</protein>
<dbReference type="GO" id="GO:0010997">
    <property type="term" value="F:anaphase-promoting complex binding"/>
    <property type="evidence" value="ECO:0007669"/>
    <property type="project" value="TreeGrafter"/>
</dbReference>
<evidence type="ECO:0000256" key="4">
    <source>
        <dbReference type="SAM" id="MobiDB-lite"/>
    </source>
</evidence>
<dbReference type="GO" id="GO:0033314">
    <property type="term" value="P:mitotic DNA replication checkpoint signaling"/>
    <property type="evidence" value="ECO:0007669"/>
    <property type="project" value="TreeGrafter"/>
</dbReference>
<dbReference type="PANTHER" id="PTHR14396">
    <property type="entry name" value="CLASPIN"/>
    <property type="match status" value="1"/>
</dbReference>
<organism evidence="5 6">
    <name type="scientific">Acropora cervicornis</name>
    <name type="common">Staghorn coral</name>
    <dbReference type="NCBI Taxonomy" id="6130"/>
    <lineage>
        <taxon>Eukaryota</taxon>
        <taxon>Metazoa</taxon>
        <taxon>Cnidaria</taxon>
        <taxon>Anthozoa</taxon>
        <taxon>Hexacorallia</taxon>
        <taxon>Scleractinia</taxon>
        <taxon>Astrocoeniina</taxon>
        <taxon>Acroporidae</taxon>
        <taxon>Acropora</taxon>
    </lineage>
</organism>
<reference evidence="5" key="1">
    <citation type="journal article" date="2023" name="G3 (Bethesda)">
        <title>Whole genome assembly and annotation of the endangered Caribbean coral Acropora cervicornis.</title>
        <authorList>
            <person name="Selwyn J.D."/>
            <person name="Vollmer S.V."/>
        </authorList>
    </citation>
    <scope>NUCLEOTIDE SEQUENCE</scope>
    <source>
        <strain evidence="5">K2</strain>
    </source>
</reference>
<name>A0AAD9VB46_ACRCE</name>
<comment type="caution">
    <text evidence="5">The sequence shown here is derived from an EMBL/GenBank/DDBJ whole genome shotgun (WGS) entry which is preliminary data.</text>
</comment>
<reference evidence="5" key="2">
    <citation type="journal article" date="2023" name="Science">
        <title>Genomic signatures of disease resistance in endangered staghorn corals.</title>
        <authorList>
            <person name="Vollmer S.V."/>
            <person name="Selwyn J.D."/>
            <person name="Despard B.A."/>
            <person name="Roesel C.L."/>
        </authorList>
    </citation>
    <scope>NUCLEOTIDE SEQUENCE</scope>
    <source>
        <strain evidence="5">K2</strain>
    </source>
</reference>
<dbReference type="EMBL" id="JARQWQ010000014">
    <property type="protein sequence ID" value="KAK2567587.1"/>
    <property type="molecule type" value="Genomic_DNA"/>
</dbReference>
<keyword evidence="2" id="KW-0597">Phosphoprotein</keyword>
<sequence>MHDQDNADLRAVKEMFLPDGDLFTDGQGRTRHFRWKGIDENSQLSLFGSKEMWGNEDEINTELISEEEIQRRKERYERETFIREEMDKHKSHILDIDDSSQDILSKIKDTTSQLPDAPISKPQAIIVDPKSSVTPVMKKKTSSKGSFLKHSKNTLSRLSSLTSNTVNASASARGFVFQTVSPSGKNIPNAKKIQRANSMLDQPASKKPRLDRSMSDSNSVFSML</sequence>
<evidence type="ECO:0000313" key="6">
    <source>
        <dbReference type="Proteomes" id="UP001249851"/>
    </source>
</evidence>
<gene>
    <name evidence="5" type="ORF">P5673_008426</name>
</gene>
<feature type="region of interest" description="Disordered" evidence="4">
    <location>
        <begin position="196"/>
        <end position="224"/>
    </location>
</feature>
<accession>A0AAD9VB46</accession>
<dbReference type="Proteomes" id="UP001249851">
    <property type="component" value="Unassembled WGS sequence"/>
</dbReference>
<keyword evidence="3" id="KW-0539">Nucleus</keyword>
<comment type="subcellular location">
    <subcellularLocation>
        <location evidence="1">Nucleus</location>
    </subcellularLocation>
</comment>